<dbReference type="InterPro" id="IPR044068">
    <property type="entry name" value="CB"/>
</dbReference>
<keyword evidence="2" id="KW-0233">DNA recombination</keyword>
<proteinExistence type="inferred from homology"/>
<name>A0ABW8TLJ6_9CLOT</name>
<dbReference type="InterPro" id="IPR004107">
    <property type="entry name" value="Integrase_SAM-like_N"/>
</dbReference>
<dbReference type="InterPro" id="IPR011010">
    <property type="entry name" value="DNA_brk_join_enz"/>
</dbReference>
<evidence type="ECO:0000256" key="3">
    <source>
        <dbReference type="PROSITE-ProRule" id="PRU01248"/>
    </source>
</evidence>
<dbReference type="Gene3D" id="1.10.443.10">
    <property type="entry name" value="Intergrase catalytic core"/>
    <property type="match status" value="1"/>
</dbReference>
<keyword evidence="6" id="KW-1185">Reference proteome</keyword>
<feature type="domain" description="Core-binding (CB)" evidence="4">
    <location>
        <begin position="1"/>
        <end position="84"/>
    </location>
</feature>
<dbReference type="Proteomes" id="UP001623592">
    <property type="component" value="Unassembled WGS sequence"/>
</dbReference>
<comment type="caution">
    <text evidence="5">The sequence shown here is derived from an EMBL/GenBank/DDBJ whole genome shotgun (WGS) entry which is preliminary data.</text>
</comment>
<evidence type="ECO:0000313" key="5">
    <source>
        <dbReference type="EMBL" id="MFL0252930.1"/>
    </source>
</evidence>
<dbReference type="SUPFAM" id="SSF56349">
    <property type="entry name" value="DNA breaking-rejoining enzymes"/>
    <property type="match status" value="1"/>
</dbReference>
<comment type="similarity">
    <text evidence="1">Belongs to the 'phage' integrase family.</text>
</comment>
<evidence type="ECO:0000256" key="2">
    <source>
        <dbReference type="ARBA" id="ARBA00023172"/>
    </source>
</evidence>
<evidence type="ECO:0000256" key="1">
    <source>
        <dbReference type="ARBA" id="ARBA00008857"/>
    </source>
</evidence>
<sequence>MFMDDVINKFLSTRELSESSKPIYENVLMVFSGYYRENNCNLSNFTYKNIFKSLDYYIKERKIKFENTARVYISAVKEFLIYCVDNTDQKNTELMSLFGYGSNNGGFEDKVDIKINSLIKNKIIKKEKSGIEIDSKDLKKLIIQCDRVIDSFKLEDLNTKVYNGKYIDYIGALGIKIISYTGVKVGVVTDLKLDNIMEQKEYLAIHNIKKNKSFEVEIPRKLYNQIIKYRHNRNELIKCRGNKSNTDYLFIDFNLKSLKEGRKNEPFNNLIYKIVGENKEMGSATACISKRAIIDMISAGMSLKMVEDLTGYGETVIEYCKEKVDEIKREEKNPNDYINNYISKRNREEKYYDIFQ</sequence>
<keyword evidence="3" id="KW-0238">DNA-binding</keyword>
<evidence type="ECO:0000313" key="6">
    <source>
        <dbReference type="Proteomes" id="UP001623592"/>
    </source>
</evidence>
<dbReference type="PROSITE" id="PS51900">
    <property type="entry name" value="CB"/>
    <property type="match status" value="1"/>
</dbReference>
<gene>
    <name evidence="5" type="ORF">ACJDT4_21210</name>
</gene>
<accession>A0ABW8TLJ6</accession>
<dbReference type="EMBL" id="JBJIAA010000022">
    <property type="protein sequence ID" value="MFL0252930.1"/>
    <property type="molecule type" value="Genomic_DNA"/>
</dbReference>
<reference evidence="5 6" key="1">
    <citation type="submission" date="2024-11" db="EMBL/GenBank/DDBJ databases">
        <authorList>
            <person name="Heng Y.C."/>
            <person name="Lim A.C.H."/>
            <person name="Lee J.K.Y."/>
            <person name="Kittelmann S."/>
        </authorList>
    </citation>
    <scope>NUCLEOTIDE SEQUENCE [LARGE SCALE GENOMIC DNA]</scope>
    <source>
        <strain evidence="5 6">WILCCON 0114</strain>
    </source>
</reference>
<evidence type="ECO:0000259" key="4">
    <source>
        <dbReference type="PROSITE" id="PS51900"/>
    </source>
</evidence>
<protein>
    <submittedName>
        <fullName evidence="5">Site-specific integrase</fullName>
    </submittedName>
</protein>
<dbReference type="Pfam" id="PF02899">
    <property type="entry name" value="Phage_int_SAM_1"/>
    <property type="match status" value="1"/>
</dbReference>
<dbReference type="RefSeq" id="WP_406789589.1">
    <property type="nucleotide sequence ID" value="NZ_JBJIAA010000022.1"/>
</dbReference>
<dbReference type="InterPro" id="IPR013762">
    <property type="entry name" value="Integrase-like_cat_sf"/>
</dbReference>
<organism evidence="5 6">
    <name type="scientific">Clostridium neuense</name>
    <dbReference type="NCBI Taxonomy" id="1728934"/>
    <lineage>
        <taxon>Bacteria</taxon>
        <taxon>Bacillati</taxon>
        <taxon>Bacillota</taxon>
        <taxon>Clostridia</taxon>
        <taxon>Eubacteriales</taxon>
        <taxon>Clostridiaceae</taxon>
        <taxon>Clostridium</taxon>
    </lineage>
</organism>